<keyword evidence="2" id="KW-0812">Transmembrane</keyword>
<dbReference type="SUPFAM" id="SSF53681">
    <property type="entry name" value="Aspartate/glutamate racemase"/>
    <property type="match status" value="2"/>
</dbReference>
<keyword evidence="2" id="KW-0472">Membrane</keyword>
<evidence type="ECO:0000256" key="2">
    <source>
        <dbReference type="SAM" id="Phobius"/>
    </source>
</evidence>
<dbReference type="InterPro" id="IPR015942">
    <property type="entry name" value="Asp/Glu/hydantoin_racemase"/>
</dbReference>
<evidence type="ECO:0000313" key="3">
    <source>
        <dbReference type="EMBL" id="SUZ98473.1"/>
    </source>
</evidence>
<dbReference type="AlphaFoldDB" id="A0A381SBG0"/>
<evidence type="ECO:0008006" key="4">
    <source>
        <dbReference type="Google" id="ProtNLM"/>
    </source>
</evidence>
<dbReference type="InterPro" id="IPR001920">
    <property type="entry name" value="Asp/Glu_race"/>
</dbReference>
<feature type="transmembrane region" description="Helical" evidence="2">
    <location>
        <begin position="12"/>
        <end position="29"/>
    </location>
</feature>
<reference evidence="3" key="1">
    <citation type="submission" date="2018-05" db="EMBL/GenBank/DDBJ databases">
        <authorList>
            <person name="Lanie J.A."/>
            <person name="Ng W.-L."/>
            <person name="Kazmierczak K.M."/>
            <person name="Andrzejewski T.M."/>
            <person name="Davidsen T.M."/>
            <person name="Wayne K.J."/>
            <person name="Tettelin H."/>
            <person name="Glass J.I."/>
            <person name="Rusch D."/>
            <person name="Podicherti R."/>
            <person name="Tsui H.-C.T."/>
            <person name="Winkler M.E."/>
        </authorList>
    </citation>
    <scope>NUCLEOTIDE SEQUENCE</scope>
</reference>
<organism evidence="3">
    <name type="scientific">marine metagenome</name>
    <dbReference type="NCBI Taxonomy" id="408172"/>
    <lineage>
        <taxon>unclassified sequences</taxon>
        <taxon>metagenomes</taxon>
        <taxon>ecological metagenomes</taxon>
    </lineage>
</organism>
<gene>
    <name evidence="3" type="ORF">METZ01_LOCUS51327</name>
</gene>
<proteinExistence type="predicted"/>
<dbReference type="PANTHER" id="PTHR21198">
    <property type="entry name" value="GLUTAMATE RACEMASE"/>
    <property type="match status" value="1"/>
</dbReference>
<dbReference type="PANTHER" id="PTHR21198:SF3">
    <property type="entry name" value="GLUTAMATE RACEMASE"/>
    <property type="match status" value="1"/>
</dbReference>
<accession>A0A381SBG0</accession>
<evidence type="ECO:0000256" key="1">
    <source>
        <dbReference type="ARBA" id="ARBA00023235"/>
    </source>
</evidence>
<name>A0A381SBG0_9ZZZZ</name>
<protein>
    <recommendedName>
        <fullName evidence="4">Aspartate racemase</fullName>
    </recommendedName>
</protein>
<keyword evidence="1" id="KW-0413">Isomerase</keyword>
<dbReference type="EMBL" id="UINC01002607">
    <property type="protein sequence ID" value="SUZ98473.1"/>
    <property type="molecule type" value="Genomic_DNA"/>
</dbReference>
<sequence>MKGNSEITIRPIIGILGGVGPMAGILLHTKIINKTNVKRDQEHLDIVHLSLPQYIGDRTSYLLELQMTKNKEPTIKNPGIGMGKVAQALSATASSLNTNALVVVTCNTFHSPIIFNEFMKEIKRINMEICKQHKIEHQKMPSIKQSIPGYLYIHHMVELTLLFIKQELGINKVGLMSTTGTRNTHLYLEIAINKFNLEIIEIDQEYQDELHECIYNKQDGIKTLSLASSRVRANFEKYVKMLYAKGATAAILGCTEIPIVLHEKKLFGVVLIDPVDILANTLIDAVDCQE</sequence>
<dbReference type="GO" id="GO:0047661">
    <property type="term" value="F:amino-acid racemase activity"/>
    <property type="evidence" value="ECO:0007669"/>
    <property type="project" value="InterPro"/>
</dbReference>
<dbReference type="Gene3D" id="3.40.50.1860">
    <property type="match status" value="2"/>
</dbReference>
<keyword evidence="2" id="KW-1133">Transmembrane helix</keyword>
<dbReference type="Pfam" id="PF01177">
    <property type="entry name" value="Asp_Glu_race"/>
    <property type="match status" value="1"/>
</dbReference>